<evidence type="ECO:0000256" key="2">
    <source>
        <dbReference type="PROSITE-ProRule" id="PRU00706"/>
    </source>
</evidence>
<dbReference type="InterPro" id="IPR007858">
    <property type="entry name" value="Dpy-30_motif"/>
</dbReference>
<comment type="caution">
    <text evidence="2">Lacks conserved residue(s) required for the propagation of feature annotation.</text>
</comment>
<dbReference type="InterPro" id="IPR036850">
    <property type="entry name" value="NDK-like_dom_sf"/>
</dbReference>
<dbReference type="AlphaFoldDB" id="A0A8B8IJW1"/>
<accession>A0A8B8IJW1</accession>
<dbReference type="GO" id="GO:1902176">
    <property type="term" value="P:negative regulation of oxidative stress-induced intrinsic apoptotic signaling pathway"/>
    <property type="evidence" value="ECO:0007669"/>
    <property type="project" value="TreeGrafter"/>
</dbReference>
<dbReference type="InterPro" id="IPR034907">
    <property type="entry name" value="NDK-like_dom"/>
</dbReference>
<dbReference type="GeneID" id="113401106"/>
<organism evidence="5 6">
    <name type="scientific">Vanessa tameamea</name>
    <name type="common">Kamehameha butterfly</name>
    <dbReference type="NCBI Taxonomy" id="334116"/>
    <lineage>
        <taxon>Eukaryota</taxon>
        <taxon>Metazoa</taxon>
        <taxon>Ecdysozoa</taxon>
        <taxon>Arthropoda</taxon>
        <taxon>Hexapoda</taxon>
        <taxon>Insecta</taxon>
        <taxon>Pterygota</taxon>
        <taxon>Neoptera</taxon>
        <taxon>Endopterygota</taxon>
        <taxon>Lepidoptera</taxon>
        <taxon>Glossata</taxon>
        <taxon>Ditrysia</taxon>
        <taxon>Papilionoidea</taxon>
        <taxon>Nymphalidae</taxon>
        <taxon>Nymphalinae</taxon>
        <taxon>Vanessa</taxon>
    </lineage>
</organism>
<dbReference type="PANTHER" id="PTHR46161">
    <property type="entry name" value="NUCLEOSIDE DIPHOSPHATE KINASE"/>
    <property type="match status" value="1"/>
</dbReference>
<evidence type="ECO:0000313" key="6">
    <source>
        <dbReference type="RefSeq" id="XP_026496662.1"/>
    </source>
</evidence>
<feature type="region of interest" description="Disordered" evidence="3">
    <location>
        <begin position="205"/>
        <end position="237"/>
    </location>
</feature>
<dbReference type="RefSeq" id="XP_026496662.1">
    <property type="nucleotide sequence ID" value="XM_026640877.2"/>
</dbReference>
<dbReference type="PANTHER" id="PTHR46161:SF1">
    <property type="entry name" value="NUCLEOSIDE DIPHOSPHATE KINASE HOMOLOG 5"/>
    <property type="match status" value="1"/>
</dbReference>
<evidence type="ECO:0000313" key="5">
    <source>
        <dbReference type="Proteomes" id="UP001652626"/>
    </source>
</evidence>
<dbReference type="SMART" id="SM00562">
    <property type="entry name" value="NDK"/>
    <property type="match status" value="1"/>
</dbReference>
<evidence type="ECO:0000256" key="3">
    <source>
        <dbReference type="SAM" id="MobiDB-lite"/>
    </source>
</evidence>
<dbReference type="OMA" id="GHYGRHH"/>
<dbReference type="Gene3D" id="3.30.70.141">
    <property type="entry name" value="Nucleoside diphosphate kinase-like domain"/>
    <property type="match status" value="1"/>
</dbReference>
<protein>
    <submittedName>
        <fullName evidence="6">Nucleoside diphosphate kinase homolog 5-like isoform X1</fullName>
    </submittedName>
</protein>
<dbReference type="Pfam" id="PF00334">
    <property type="entry name" value="NDK"/>
    <property type="match status" value="1"/>
</dbReference>
<feature type="compositionally biased region" description="Polar residues" evidence="3">
    <location>
        <begin position="226"/>
        <end position="237"/>
    </location>
</feature>
<dbReference type="OrthoDB" id="1729737at2759"/>
<dbReference type="Pfam" id="PF05186">
    <property type="entry name" value="Dpy-30"/>
    <property type="match status" value="1"/>
</dbReference>
<dbReference type="SUPFAM" id="SSF54919">
    <property type="entry name" value="Nucleoside diphosphate kinase, NDK"/>
    <property type="match status" value="1"/>
</dbReference>
<gene>
    <name evidence="6" type="primary">LOC113401106</name>
</gene>
<dbReference type="CDD" id="cd22970">
    <property type="entry name" value="DD_NDKH5-like"/>
    <property type="match status" value="1"/>
</dbReference>
<name>A0A8B8IJW1_VANTA</name>
<sequence length="237" mass="27288">MSSVSSDTDAEYQTYSERTLAIIKPEAYENAEDIENQICDNGFMILARREVRLTPEQAAELYKGHYGRHHFPHLVAHISSGPIIALVLAAKNCIQKWRTLMGPARVVEAQAYWPDSLRACYGRRTKYGDYFNALHGSENHAEALREIHFFFPNMIVGPILRRWQISDYIQKNLSPTLTPALTALAQERPAEPLLWLADYLNHHNPNQPEWTPQPREQRDEEKCHTPLNSQDLDQLVK</sequence>
<dbReference type="GO" id="GO:0005929">
    <property type="term" value="C:cilium"/>
    <property type="evidence" value="ECO:0007669"/>
    <property type="project" value="TreeGrafter"/>
</dbReference>
<proteinExistence type="inferred from homology"/>
<feature type="compositionally biased region" description="Basic and acidic residues" evidence="3">
    <location>
        <begin position="215"/>
        <end position="224"/>
    </location>
</feature>
<reference evidence="6" key="1">
    <citation type="submission" date="2025-08" db="UniProtKB">
        <authorList>
            <consortium name="RefSeq"/>
        </authorList>
    </citation>
    <scope>IDENTIFICATION</scope>
    <source>
        <tissue evidence="6">Whole body</tissue>
    </source>
</reference>
<evidence type="ECO:0000256" key="1">
    <source>
        <dbReference type="ARBA" id="ARBA00008142"/>
    </source>
</evidence>
<feature type="domain" description="Nucleoside diphosphate kinase-like" evidence="4">
    <location>
        <begin position="16"/>
        <end position="157"/>
    </location>
</feature>
<evidence type="ECO:0000259" key="4">
    <source>
        <dbReference type="SMART" id="SM00562"/>
    </source>
</evidence>
<dbReference type="Proteomes" id="UP001652626">
    <property type="component" value="Chromosome 10"/>
</dbReference>
<keyword evidence="5" id="KW-1185">Reference proteome</keyword>
<comment type="similarity">
    <text evidence="1 2">Belongs to the NDK family.</text>
</comment>
<dbReference type="GO" id="GO:0003341">
    <property type="term" value="P:cilium movement"/>
    <property type="evidence" value="ECO:0007669"/>
    <property type="project" value="TreeGrafter"/>
</dbReference>
<dbReference type="PROSITE" id="PS51374">
    <property type="entry name" value="NDPK_LIKE"/>
    <property type="match status" value="1"/>
</dbReference>
<dbReference type="Gene3D" id="1.20.890.10">
    <property type="entry name" value="cAMP-dependent protein kinase regulatory subunit, dimerization-anchoring domain"/>
    <property type="match status" value="1"/>
</dbReference>